<proteinExistence type="predicted"/>
<comment type="caution">
    <text evidence="4">The sequence shown here is derived from an EMBL/GenBank/DDBJ whole genome shotgun (WGS) entry which is preliminary data.</text>
</comment>
<dbReference type="EMBL" id="JAEQNA010000007">
    <property type="protein sequence ID" value="MBL0422267.1"/>
    <property type="molecule type" value="Genomic_DNA"/>
</dbReference>
<evidence type="ECO:0000313" key="4">
    <source>
        <dbReference type="EMBL" id="MBL0422267.1"/>
    </source>
</evidence>
<sequence length="271" mass="30532">MTTDLLEQQREHFNSIAEQYFAARKHPNHLELKRLIWTHFFQRHVPLMNGVKSVLEPMCGMAEGYDIVSRYAGIAGFSYLGFDYSEAMVEIARKARPGLRIEQGDVTTFSSPIPPVDLIVLIGGLHHVYSRTGEAIKTLTAALKPGGYFLSFEPTHDNWLARRTRQRIYASNPLFDVDTEQGYERQDLLAHFQKAGYEKIDEIAAGLISYVLWYNPDAFPALNRGGQALVRTMFGLDRCFWDSAVGRKLSFATISLWRAPLRGKAGDGAAS</sequence>
<dbReference type="InterPro" id="IPR041698">
    <property type="entry name" value="Methyltransf_25"/>
</dbReference>
<dbReference type="Gene3D" id="3.40.50.150">
    <property type="entry name" value="Vaccinia Virus protein VP39"/>
    <property type="match status" value="1"/>
</dbReference>
<keyword evidence="5" id="KW-1185">Reference proteome</keyword>
<dbReference type="Proteomes" id="UP000613011">
    <property type="component" value="Unassembled WGS sequence"/>
</dbReference>
<reference evidence="4" key="1">
    <citation type="submission" date="2021-01" db="EMBL/GenBank/DDBJ databases">
        <title>Ramlibacter sp. strain AW1 16S ribosomal RNA gene Genome sequencing and assembly.</title>
        <authorList>
            <person name="Kang M."/>
        </authorList>
    </citation>
    <scope>NUCLEOTIDE SEQUENCE</scope>
    <source>
        <strain evidence="4">AW1</strain>
    </source>
</reference>
<accession>A0A936ZM13</accession>
<keyword evidence="2" id="KW-0808">Transferase</keyword>
<evidence type="ECO:0000259" key="3">
    <source>
        <dbReference type="Pfam" id="PF13649"/>
    </source>
</evidence>
<dbReference type="GO" id="GO:0032259">
    <property type="term" value="P:methylation"/>
    <property type="evidence" value="ECO:0007669"/>
    <property type="project" value="UniProtKB-KW"/>
</dbReference>
<dbReference type="RefSeq" id="WP_201685335.1">
    <property type="nucleotide sequence ID" value="NZ_JAEQNA010000007.1"/>
</dbReference>
<dbReference type="InterPro" id="IPR029063">
    <property type="entry name" value="SAM-dependent_MTases_sf"/>
</dbReference>
<feature type="domain" description="Methyltransferase" evidence="3">
    <location>
        <begin position="55"/>
        <end position="147"/>
    </location>
</feature>
<dbReference type="CDD" id="cd02440">
    <property type="entry name" value="AdoMet_MTases"/>
    <property type="match status" value="1"/>
</dbReference>
<dbReference type="SUPFAM" id="SSF53335">
    <property type="entry name" value="S-adenosyl-L-methionine-dependent methyltransferases"/>
    <property type="match status" value="1"/>
</dbReference>
<keyword evidence="1 4" id="KW-0489">Methyltransferase</keyword>
<organism evidence="4 5">
    <name type="scientific">Ramlibacter aurantiacus</name>
    <dbReference type="NCBI Taxonomy" id="2801330"/>
    <lineage>
        <taxon>Bacteria</taxon>
        <taxon>Pseudomonadati</taxon>
        <taxon>Pseudomonadota</taxon>
        <taxon>Betaproteobacteria</taxon>
        <taxon>Burkholderiales</taxon>
        <taxon>Comamonadaceae</taxon>
        <taxon>Ramlibacter</taxon>
    </lineage>
</organism>
<name>A0A936ZM13_9BURK</name>
<dbReference type="PANTHER" id="PTHR43861:SF1">
    <property type="entry name" value="TRANS-ACONITATE 2-METHYLTRANSFERASE"/>
    <property type="match status" value="1"/>
</dbReference>
<dbReference type="GO" id="GO:0008168">
    <property type="term" value="F:methyltransferase activity"/>
    <property type="evidence" value="ECO:0007669"/>
    <property type="project" value="UniProtKB-KW"/>
</dbReference>
<dbReference type="Pfam" id="PF13649">
    <property type="entry name" value="Methyltransf_25"/>
    <property type="match status" value="1"/>
</dbReference>
<gene>
    <name evidence="4" type="ORF">JI739_18105</name>
</gene>
<protein>
    <submittedName>
        <fullName evidence="4">Class I SAM-dependent methyltransferase</fullName>
    </submittedName>
</protein>
<evidence type="ECO:0000256" key="1">
    <source>
        <dbReference type="ARBA" id="ARBA00022603"/>
    </source>
</evidence>
<evidence type="ECO:0000313" key="5">
    <source>
        <dbReference type="Proteomes" id="UP000613011"/>
    </source>
</evidence>
<dbReference type="PANTHER" id="PTHR43861">
    <property type="entry name" value="TRANS-ACONITATE 2-METHYLTRANSFERASE-RELATED"/>
    <property type="match status" value="1"/>
</dbReference>
<evidence type="ECO:0000256" key="2">
    <source>
        <dbReference type="ARBA" id="ARBA00022679"/>
    </source>
</evidence>
<dbReference type="AlphaFoldDB" id="A0A936ZM13"/>